<dbReference type="EMBL" id="GBRH01182908">
    <property type="protein sequence ID" value="JAE14988.1"/>
    <property type="molecule type" value="Transcribed_RNA"/>
</dbReference>
<dbReference type="AlphaFoldDB" id="A0A0A9G2Y9"/>
<sequence>MARPHWSRSQATAHARVLPVVGLVVTKRTKSALATPSSIYA</sequence>
<proteinExistence type="predicted"/>
<name>A0A0A9G2Y9_ARUDO</name>
<organism evidence="1">
    <name type="scientific">Arundo donax</name>
    <name type="common">Giant reed</name>
    <name type="synonym">Donax arundinaceus</name>
    <dbReference type="NCBI Taxonomy" id="35708"/>
    <lineage>
        <taxon>Eukaryota</taxon>
        <taxon>Viridiplantae</taxon>
        <taxon>Streptophyta</taxon>
        <taxon>Embryophyta</taxon>
        <taxon>Tracheophyta</taxon>
        <taxon>Spermatophyta</taxon>
        <taxon>Magnoliopsida</taxon>
        <taxon>Liliopsida</taxon>
        <taxon>Poales</taxon>
        <taxon>Poaceae</taxon>
        <taxon>PACMAD clade</taxon>
        <taxon>Arundinoideae</taxon>
        <taxon>Arundineae</taxon>
        <taxon>Arundo</taxon>
    </lineage>
</organism>
<protein>
    <submittedName>
        <fullName evidence="1">Uncharacterized protein</fullName>
    </submittedName>
</protein>
<reference evidence="1" key="1">
    <citation type="submission" date="2014-09" db="EMBL/GenBank/DDBJ databases">
        <authorList>
            <person name="Magalhaes I.L.F."/>
            <person name="Oliveira U."/>
            <person name="Santos F.R."/>
            <person name="Vidigal T.H.D.A."/>
            <person name="Brescovit A.D."/>
            <person name="Santos A.J."/>
        </authorList>
    </citation>
    <scope>NUCLEOTIDE SEQUENCE</scope>
    <source>
        <tissue evidence="1">Shoot tissue taken approximately 20 cm above the soil surface</tissue>
    </source>
</reference>
<evidence type="ECO:0000313" key="1">
    <source>
        <dbReference type="EMBL" id="JAE14988.1"/>
    </source>
</evidence>
<reference evidence="1" key="2">
    <citation type="journal article" date="2015" name="Data Brief">
        <title>Shoot transcriptome of the giant reed, Arundo donax.</title>
        <authorList>
            <person name="Barrero R.A."/>
            <person name="Guerrero F.D."/>
            <person name="Moolhuijzen P."/>
            <person name="Goolsby J.A."/>
            <person name="Tidwell J."/>
            <person name="Bellgard S.E."/>
            <person name="Bellgard M.I."/>
        </authorList>
    </citation>
    <scope>NUCLEOTIDE SEQUENCE</scope>
    <source>
        <tissue evidence="1">Shoot tissue taken approximately 20 cm above the soil surface</tissue>
    </source>
</reference>
<accession>A0A0A9G2Y9</accession>